<reference evidence="1 2" key="1">
    <citation type="submission" date="2018-12" db="EMBL/GenBank/DDBJ databases">
        <title>Venturia inaequalis Genome Resource.</title>
        <authorList>
            <person name="Lichtner F.J."/>
        </authorList>
    </citation>
    <scope>NUCLEOTIDE SEQUENCE [LARGE SCALE GENOMIC DNA]</scope>
    <source>
        <strain evidence="1 2">120213</strain>
    </source>
</reference>
<dbReference type="AlphaFoldDB" id="A0A8H3VC34"/>
<evidence type="ECO:0000313" key="2">
    <source>
        <dbReference type="Proteomes" id="UP000447873"/>
    </source>
</evidence>
<proteinExistence type="predicted"/>
<accession>A0A8H3VC34</accession>
<dbReference type="Proteomes" id="UP000447873">
    <property type="component" value="Unassembled WGS sequence"/>
</dbReference>
<evidence type="ECO:0000313" key="1">
    <source>
        <dbReference type="EMBL" id="KAE9985215.1"/>
    </source>
</evidence>
<organism evidence="1 2">
    <name type="scientific">Venturia inaequalis</name>
    <name type="common">Apple scab fungus</name>
    <dbReference type="NCBI Taxonomy" id="5025"/>
    <lineage>
        <taxon>Eukaryota</taxon>
        <taxon>Fungi</taxon>
        <taxon>Dikarya</taxon>
        <taxon>Ascomycota</taxon>
        <taxon>Pezizomycotina</taxon>
        <taxon>Dothideomycetes</taxon>
        <taxon>Pleosporomycetidae</taxon>
        <taxon>Venturiales</taxon>
        <taxon>Venturiaceae</taxon>
        <taxon>Venturia</taxon>
    </lineage>
</organism>
<name>A0A8H3VC34_VENIN</name>
<gene>
    <name evidence="1" type="ORF">EG328_007755</name>
</gene>
<comment type="caution">
    <text evidence="1">The sequence shown here is derived from an EMBL/GenBank/DDBJ whole genome shotgun (WGS) entry which is preliminary data.</text>
</comment>
<dbReference type="EMBL" id="WNWS01000042">
    <property type="protein sequence ID" value="KAE9985215.1"/>
    <property type="molecule type" value="Genomic_DNA"/>
</dbReference>
<sequence length="190" mass="21398">MVQVLLSMSGVTGSTLLRPIREAKIQNVLAALQDTWDAINDFELAGRKRVLELEIPPSDELLLRSFAVIVEIYFKKLETELLIDFPDTTVVADIHDYFNNDNIELIDAENSDAFMFPVFQPLSGQNLEIYDGIVKGAREAMFDLMNTKNEAGIADMRKELLETLINGDLVSEWVDAFISGQLLAERQESD</sequence>
<protein>
    <submittedName>
        <fullName evidence="1">Uncharacterized protein</fullName>
    </submittedName>
</protein>